<dbReference type="GO" id="GO:0005524">
    <property type="term" value="F:ATP binding"/>
    <property type="evidence" value="ECO:0007669"/>
    <property type="project" value="UniProtKB-KW"/>
</dbReference>
<evidence type="ECO:0000256" key="1">
    <source>
        <dbReference type="ARBA" id="ARBA00022741"/>
    </source>
</evidence>
<keyword evidence="1" id="KW-0547">Nucleotide-binding</keyword>
<dbReference type="GeneTree" id="ENSGT00390000017554"/>
<dbReference type="AlphaFoldDB" id="A0AAY4A8W2"/>
<accession>A0AAY4A8W2</accession>
<dbReference type="PANTHER" id="PTHR20873:SF0">
    <property type="entry name" value="L-SERYL-TRNA(SEC) KINASE"/>
    <property type="match status" value="1"/>
</dbReference>
<proteinExistence type="predicted"/>
<organism evidence="3 4">
    <name type="scientific">Denticeps clupeoides</name>
    <name type="common">denticle herring</name>
    <dbReference type="NCBI Taxonomy" id="299321"/>
    <lineage>
        <taxon>Eukaryota</taxon>
        <taxon>Metazoa</taxon>
        <taxon>Chordata</taxon>
        <taxon>Craniata</taxon>
        <taxon>Vertebrata</taxon>
        <taxon>Euteleostomi</taxon>
        <taxon>Actinopterygii</taxon>
        <taxon>Neopterygii</taxon>
        <taxon>Teleostei</taxon>
        <taxon>Clupei</taxon>
        <taxon>Clupeiformes</taxon>
        <taxon>Denticipitoidei</taxon>
        <taxon>Denticipitidae</taxon>
        <taxon>Denticeps</taxon>
    </lineage>
</organism>
<sequence length="350" mass="39425">MSRPQHACVCVLCGLPAAGKSTVANALCAHALRRRWGAFTVTYDDLIPNQAFDVGSVGKEQQRPPTQTRWKNYRQAVLSCLEQFLLDPQRTPDSGPCVQEVRPRFCQAVQEQQAQMGLQTASSEPQAPLLILLDDNFYYQSMRYEVHQLARKHSLGFCQVYLDCPAQLCLSRNQSREQPLPNEVIMEMTKRLEPPDPERNPWERRSLILSSSEDLTEHGMQKLAELVSSAFDHPLSPVEDDSEQREADRQNCANSVLHQADQASRRLVSEAMCAGRVHGLSSESLRLLAKDLNESKTGFLQDLRKNLLQGLPIIPGEPIDMERVVGRAVACFDHNKQKILAKHCKNNTTQ</sequence>
<protein>
    <recommendedName>
        <fullName evidence="5">L-seryl-tRNA(Sec) kinase</fullName>
    </recommendedName>
</protein>
<evidence type="ECO:0000313" key="3">
    <source>
        <dbReference type="Ensembl" id="ENSDCDP00010003636.1"/>
    </source>
</evidence>
<dbReference type="GO" id="GO:0000049">
    <property type="term" value="F:tRNA binding"/>
    <property type="evidence" value="ECO:0007669"/>
    <property type="project" value="TreeGrafter"/>
</dbReference>
<evidence type="ECO:0008006" key="5">
    <source>
        <dbReference type="Google" id="ProtNLM"/>
    </source>
</evidence>
<name>A0AAY4A8W2_9TELE</name>
<dbReference type="InterPro" id="IPR013641">
    <property type="entry name" value="KTI12/PSTK"/>
</dbReference>
<dbReference type="GeneID" id="114769156"/>
<dbReference type="GO" id="GO:0016301">
    <property type="term" value="F:kinase activity"/>
    <property type="evidence" value="ECO:0007669"/>
    <property type="project" value="TreeGrafter"/>
</dbReference>
<dbReference type="InterPro" id="IPR052648">
    <property type="entry name" value="Ser-tRNA(Sec)_kinase"/>
</dbReference>
<reference evidence="3 4" key="1">
    <citation type="submission" date="2020-06" db="EMBL/GenBank/DDBJ databases">
        <authorList>
            <consortium name="Wellcome Sanger Institute Data Sharing"/>
        </authorList>
    </citation>
    <scope>NUCLEOTIDE SEQUENCE [LARGE SCALE GENOMIC DNA]</scope>
</reference>
<dbReference type="InterPro" id="IPR027417">
    <property type="entry name" value="P-loop_NTPase"/>
</dbReference>
<dbReference type="Proteomes" id="UP000694580">
    <property type="component" value="Chromosome 2"/>
</dbReference>
<gene>
    <name evidence="3" type="primary">PSTK</name>
</gene>
<dbReference type="SUPFAM" id="SSF52540">
    <property type="entry name" value="P-loop containing nucleoside triphosphate hydrolases"/>
    <property type="match status" value="1"/>
</dbReference>
<dbReference type="Gene3D" id="3.40.50.300">
    <property type="entry name" value="P-loop containing nucleotide triphosphate hydrolases"/>
    <property type="match status" value="1"/>
</dbReference>
<reference evidence="3" key="3">
    <citation type="submission" date="2025-09" db="UniProtKB">
        <authorList>
            <consortium name="Ensembl"/>
        </authorList>
    </citation>
    <scope>IDENTIFICATION</scope>
</reference>
<evidence type="ECO:0000256" key="2">
    <source>
        <dbReference type="ARBA" id="ARBA00022840"/>
    </source>
</evidence>
<evidence type="ECO:0000313" key="4">
    <source>
        <dbReference type="Proteomes" id="UP000694580"/>
    </source>
</evidence>
<dbReference type="RefSeq" id="XP_028817772.1">
    <property type="nucleotide sequence ID" value="XM_028961939.1"/>
</dbReference>
<keyword evidence="2" id="KW-0067">ATP-binding</keyword>
<dbReference type="Ensembl" id="ENSDCDT00010003774.1">
    <property type="protein sequence ID" value="ENSDCDP00010003636.1"/>
    <property type="gene ID" value="ENSDCDG00010001656.1"/>
</dbReference>
<reference evidence="3" key="2">
    <citation type="submission" date="2025-08" db="UniProtKB">
        <authorList>
            <consortium name="Ensembl"/>
        </authorList>
    </citation>
    <scope>IDENTIFICATION</scope>
</reference>
<dbReference type="PANTHER" id="PTHR20873">
    <property type="entry name" value="L-SERYL-TRNA(SEC) KINASE"/>
    <property type="match status" value="1"/>
</dbReference>
<dbReference type="Pfam" id="PF08433">
    <property type="entry name" value="KTI12"/>
    <property type="match status" value="1"/>
</dbReference>
<keyword evidence="4" id="KW-1185">Reference proteome</keyword>